<dbReference type="STRING" id="112498.A0A2D3UM34"/>
<reference evidence="4 5" key="1">
    <citation type="submission" date="2016-03" db="EMBL/GenBank/DDBJ databases">
        <authorList>
            <person name="Ploux O."/>
        </authorList>
    </citation>
    <scope>NUCLEOTIDE SEQUENCE [LARGE SCALE GENOMIC DNA]</scope>
    <source>
        <strain evidence="4 5">URUG2</strain>
    </source>
</reference>
<evidence type="ECO:0000256" key="1">
    <source>
        <dbReference type="PROSITE-ProRule" id="PRU00042"/>
    </source>
</evidence>
<protein>
    <recommendedName>
        <fullName evidence="3">C2H2-type domain-containing protein</fullName>
    </recommendedName>
</protein>
<dbReference type="GeneID" id="35597039"/>
<name>A0A2D3UM34_9PEZI</name>
<dbReference type="InterPro" id="IPR036236">
    <property type="entry name" value="Znf_C2H2_sf"/>
</dbReference>
<dbReference type="PROSITE" id="PS00028">
    <property type="entry name" value="ZINC_FINGER_C2H2_1"/>
    <property type="match status" value="1"/>
</dbReference>
<keyword evidence="1" id="KW-0479">Metal-binding</keyword>
<sequence length="179" mass="19495">MAPRSQPLPQAATESAREARRAFFCELCQKGYARSTDFEAHEGSYDHQHRKRLKDMKSLTKDPNAAARQRAAEEKANENAALKSVSMPLSGLGSNGAAGGKKKPVFKSTLQPQNAALAPKVIGQVDLLGSRAEDWNGAIANGWARDAYDPEKVTEYGDVESADLLKEFGEPEEVNIGHR</sequence>
<dbReference type="SUPFAM" id="SSF57667">
    <property type="entry name" value="beta-beta-alpha zinc fingers"/>
    <property type="match status" value="1"/>
</dbReference>
<evidence type="ECO:0000313" key="5">
    <source>
        <dbReference type="Proteomes" id="UP000225277"/>
    </source>
</evidence>
<gene>
    <name evidence="4" type="ORF">RCC_01812</name>
</gene>
<evidence type="ECO:0000259" key="3">
    <source>
        <dbReference type="PROSITE" id="PS50157"/>
    </source>
</evidence>
<dbReference type="InterPro" id="IPR013087">
    <property type="entry name" value="Znf_C2H2_type"/>
</dbReference>
<feature type="domain" description="C2H2-type" evidence="3">
    <location>
        <begin position="23"/>
        <end position="52"/>
    </location>
</feature>
<keyword evidence="1" id="KW-0863">Zinc-finger</keyword>
<dbReference type="Proteomes" id="UP000225277">
    <property type="component" value="Unassembled WGS sequence"/>
</dbReference>
<keyword evidence="5" id="KW-1185">Reference proteome</keyword>
<dbReference type="PANTHER" id="PTHR47251">
    <property type="entry name" value="FINGER DOMAIN PROTEIN, PUTATIVE (AFU_ORTHOLOGUE AFUA_3G04180)-RELATED"/>
    <property type="match status" value="1"/>
</dbReference>
<feature type="compositionally biased region" description="Basic and acidic residues" evidence="2">
    <location>
        <begin position="38"/>
        <end position="47"/>
    </location>
</feature>
<dbReference type="PROSITE" id="PS50157">
    <property type="entry name" value="ZINC_FINGER_C2H2_2"/>
    <property type="match status" value="1"/>
</dbReference>
<dbReference type="EMBL" id="FJUY01000002">
    <property type="protein sequence ID" value="CZT15972.1"/>
    <property type="molecule type" value="Genomic_DNA"/>
</dbReference>
<feature type="region of interest" description="Disordered" evidence="2">
    <location>
        <begin position="38"/>
        <end position="82"/>
    </location>
</feature>
<dbReference type="AlphaFoldDB" id="A0A2D3UM34"/>
<dbReference type="RefSeq" id="XP_023622865.1">
    <property type="nucleotide sequence ID" value="XM_023767097.1"/>
</dbReference>
<evidence type="ECO:0000313" key="4">
    <source>
        <dbReference type="EMBL" id="CZT15972.1"/>
    </source>
</evidence>
<dbReference type="PANTHER" id="PTHR47251:SF1">
    <property type="entry name" value="FINGER DOMAIN PROTEIN, PUTATIVE (AFU_ORTHOLOGUE AFUA_3G04180)-RELATED"/>
    <property type="match status" value="1"/>
</dbReference>
<proteinExistence type="predicted"/>
<dbReference type="OrthoDB" id="4822at2759"/>
<evidence type="ECO:0000256" key="2">
    <source>
        <dbReference type="SAM" id="MobiDB-lite"/>
    </source>
</evidence>
<organism evidence="4 5">
    <name type="scientific">Ramularia collo-cygni</name>
    <dbReference type="NCBI Taxonomy" id="112498"/>
    <lineage>
        <taxon>Eukaryota</taxon>
        <taxon>Fungi</taxon>
        <taxon>Dikarya</taxon>
        <taxon>Ascomycota</taxon>
        <taxon>Pezizomycotina</taxon>
        <taxon>Dothideomycetes</taxon>
        <taxon>Dothideomycetidae</taxon>
        <taxon>Mycosphaerellales</taxon>
        <taxon>Mycosphaerellaceae</taxon>
        <taxon>Ramularia</taxon>
    </lineage>
</organism>
<accession>A0A2D3UM34</accession>
<dbReference type="GO" id="GO:0008270">
    <property type="term" value="F:zinc ion binding"/>
    <property type="evidence" value="ECO:0007669"/>
    <property type="project" value="UniProtKB-KW"/>
</dbReference>
<keyword evidence="1" id="KW-0862">Zinc</keyword>